<dbReference type="Gene3D" id="1.10.150.480">
    <property type="match status" value="1"/>
</dbReference>
<evidence type="ECO:0000313" key="9">
    <source>
        <dbReference type="Proteomes" id="UP000323454"/>
    </source>
</evidence>
<dbReference type="InterPro" id="IPR019931">
    <property type="entry name" value="LPXTG_anchor"/>
</dbReference>
<organism evidence="8 9">
    <name type="scientific">Solihabitans fulvus</name>
    <dbReference type="NCBI Taxonomy" id="1892852"/>
    <lineage>
        <taxon>Bacteria</taxon>
        <taxon>Bacillati</taxon>
        <taxon>Actinomycetota</taxon>
        <taxon>Actinomycetes</taxon>
        <taxon>Pseudonocardiales</taxon>
        <taxon>Pseudonocardiaceae</taxon>
        <taxon>Solihabitans</taxon>
    </lineage>
</organism>
<feature type="domain" description="Gram-positive cocci surface proteins LPxTG" evidence="7">
    <location>
        <begin position="355"/>
        <end position="390"/>
    </location>
</feature>
<keyword evidence="5" id="KW-0812">Transmembrane</keyword>
<dbReference type="RefSeq" id="WP_149849766.1">
    <property type="nucleotide sequence ID" value="NZ_VUOB01000022.1"/>
</dbReference>
<reference evidence="8 9" key="2">
    <citation type="submission" date="2019-09" db="EMBL/GenBank/DDBJ databases">
        <authorList>
            <person name="Jin C."/>
        </authorList>
    </citation>
    <scope>NUCLEOTIDE SEQUENCE [LARGE SCALE GENOMIC DNA]</scope>
    <source>
        <strain evidence="8 9">AN110305</strain>
    </source>
</reference>
<dbReference type="Proteomes" id="UP000323454">
    <property type="component" value="Unassembled WGS sequence"/>
</dbReference>
<sequence>MASRFTPARVGAAILGASVALLAAALPAAADGTHAKLDGNYDESGYQVQLLKAGSEKNPTASLIGIKIDGTDKGTQTYCVELPQSTQLGYGMDEVPWEKYPSDDSGFKKNSGKINWILHNSYPSVKPDALGKTVGVDLSAKEAITATQAAIWHFSDNVDLDTANPLVGNEDSAKDVVKLYDFLVSKAVDLDQPTPSLAVDPKEKAGKAGDLIGPFTVTSTADKVTFSAMLPAGVTLTDKDGKELDKPADKKFAAKVDAPKTADFFVKVPADAKPGEADISIHADAQLDKGRLFIRSSVDKKTQSLIVASPVTVPLDITAHAKWDVAASTTTPTTSAPTTTDTTPVVAAASNEAPLANTGASIFWPIAIGVVLLVAGGGALFMVRRKKNTA</sequence>
<keyword evidence="1" id="KW-0134">Cell wall</keyword>
<dbReference type="InterPro" id="IPR013552">
    <property type="entry name" value="Thioester_dom"/>
</dbReference>
<keyword evidence="3 6" id="KW-0732">Signal</keyword>
<dbReference type="PROSITE" id="PS50847">
    <property type="entry name" value="GRAM_POS_ANCHORING"/>
    <property type="match status" value="1"/>
</dbReference>
<feature type="signal peptide" evidence="6">
    <location>
        <begin position="1"/>
        <end position="30"/>
    </location>
</feature>
<accession>A0A5B2XFS5</accession>
<dbReference type="NCBIfam" id="TIGR03934">
    <property type="entry name" value="TQXA_dom"/>
    <property type="match status" value="1"/>
</dbReference>
<evidence type="ECO:0000313" key="8">
    <source>
        <dbReference type="EMBL" id="KAA2262183.1"/>
    </source>
</evidence>
<evidence type="ECO:0000256" key="6">
    <source>
        <dbReference type="SAM" id="SignalP"/>
    </source>
</evidence>
<dbReference type="NCBIfam" id="TIGR01167">
    <property type="entry name" value="LPXTG_anchor"/>
    <property type="match status" value="1"/>
</dbReference>
<evidence type="ECO:0000256" key="5">
    <source>
        <dbReference type="SAM" id="Phobius"/>
    </source>
</evidence>
<feature type="chain" id="PRO_5022674389" evidence="6">
    <location>
        <begin position="31"/>
        <end position="390"/>
    </location>
</feature>
<evidence type="ECO:0000256" key="3">
    <source>
        <dbReference type="ARBA" id="ARBA00022729"/>
    </source>
</evidence>
<reference evidence="8 9" key="1">
    <citation type="submission" date="2019-09" db="EMBL/GenBank/DDBJ databases">
        <title>Goodfellowia gen. nov., a new genus of the Pseudonocardineae related to Actinoalloteichus, containing Goodfellowia coeruleoviolacea gen. nov., comb. nov. gen. nov., comb. nov.</title>
        <authorList>
            <person name="Labeda D."/>
        </authorList>
    </citation>
    <scope>NUCLEOTIDE SEQUENCE [LARGE SCALE GENOMIC DNA]</scope>
    <source>
        <strain evidence="8 9">AN110305</strain>
    </source>
</reference>
<proteinExistence type="predicted"/>
<gene>
    <name evidence="8" type="ORF">F0L68_12865</name>
</gene>
<evidence type="ECO:0000256" key="2">
    <source>
        <dbReference type="ARBA" id="ARBA00022525"/>
    </source>
</evidence>
<dbReference type="InterPro" id="IPR023849">
    <property type="entry name" value="TQXA_dom"/>
</dbReference>
<dbReference type="Pfam" id="PF08341">
    <property type="entry name" value="TED"/>
    <property type="match status" value="1"/>
</dbReference>
<feature type="transmembrane region" description="Helical" evidence="5">
    <location>
        <begin position="362"/>
        <end position="383"/>
    </location>
</feature>
<keyword evidence="5" id="KW-0472">Membrane</keyword>
<keyword evidence="2" id="KW-0964">Secreted</keyword>
<dbReference type="AlphaFoldDB" id="A0A5B2XFS5"/>
<comment type="caution">
    <text evidence="8">The sequence shown here is derived from an EMBL/GenBank/DDBJ whole genome shotgun (WGS) entry which is preliminary data.</text>
</comment>
<keyword evidence="9" id="KW-1185">Reference proteome</keyword>
<name>A0A5B2XFS5_9PSEU</name>
<keyword evidence="4" id="KW-0572">Peptidoglycan-anchor</keyword>
<evidence type="ECO:0000256" key="4">
    <source>
        <dbReference type="ARBA" id="ARBA00023088"/>
    </source>
</evidence>
<evidence type="ECO:0000256" key="1">
    <source>
        <dbReference type="ARBA" id="ARBA00022512"/>
    </source>
</evidence>
<dbReference type="OrthoDB" id="2676146at2"/>
<evidence type="ECO:0000259" key="7">
    <source>
        <dbReference type="PROSITE" id="PS50847"/>
    </source>
</evidence>
<keyword evidence="5" id="KW-1133">Transmembrane helix</keyword>
<protein>
    <submittedName>
        <fullName evidence="8">TQXA domain-containing protein</fullName>
    </submittedName>
</protein>
<dbReference type="EMBL" id="VUOB01000022">
    <property type="protein sequence ID" value="KAA2262183.1"/>
    <property type="molecule type" value="Genomic_DNA"/>
</dbReference>